<feature type="region of interest" description="Disordered" evidence="3">
    <location>
        <begin position="1"/>
        <end position="20"/>
    </location>
</feature>
<accession>A0A8W8MHM6</accession>
<dbReference type="GO" id="GO:0008270">
    <property type="term" value="F:zinc ion binding"/>
    <property type="evidence" value="ECO:0007669"/>
    <property type="project" value="UniProtKB-KW"/>
</dbReference>
<dbReference type="SMART" id="SM00343">
    <property type="entry name" value="ZnF_C2HC"/>
    <property type="match status" value="1"/>
</dbReference>
<protein>
    <recommendedName>
        <fullName evidence="4">CCHC-type domain-containing protein</fullName>
    </recommendedName>
</protein>
<dbReference type="PROSITE" id="PS50158">
    <property type="entry name" value="ZF_CCHC"/>
    <property type="match status" value="1"/>
</dbReference>
<keyword evidence="6" id="KW-1185">Reference proteome</keyword>
<evidence type="ECO:0000256" key="2">
    <source>
        <dbReference type="SAM" id="Coils"/>
    </source>
</evidence>
<organism evidence="5 6">
    <name type="scientific">Magallana gigas</name>
    <name type="common">Pacific oyster</name>
    <name type="synonym">Crassostrea gigas</name>
    <dbReference type="NCBI Taxonomy" id="29159"/>
    <lineage>
        <taxon>Eukaryota</taxon>
        <taxon>Metazoa</taxon>
        <taxon>Spiralia</taxon>
        <taxon>Lophotrochozoa</taxon>
        <taxon>Mollusca</taxon>
        <taxon>Bivalvia</taxon>
        <taxon>Autobranchia</taxon>
        <taxon>Pteriomorphia</taxon>
        <taxon>Ostreida</taxon>
        <taxon>Ostreoidea</taxon>
        <taxon>Ostreidae</taxon>
        <taxon>Magallana</taxon>
    </lineage>
</organism>
<dbReference type="AlphaFoldDB" id="A0A8W8MHM6"/>
<dbReference type="SUPFAM" id="SSF57756">
    <property type="entry name" value="Retrovirus zinc finger-like domains"/>
    <property type="match status" value="1"/>
</dbReference>
<feature type="region of interest" description="Disordered" evidence="3">
    <location>
        <begin position="206"/>
        <end position="248"/>
    </location>
</feature>
<dbReference type="Pfam" id="PF00098">
    <property type="entry name" value="zf-CCHC"/>
    <property type="match status" value="1"/>
</dbReference>
<evidence type="ECO:0000259" key="4">
    <source>
        <dbReference type="PROSITE" id="PS50158"/>
    </source>
</evidence>
<evidence type="ECO:0000256" key="1">
    <source>
        <dbReference type="PROSITE-ProRule" id="PRU00047"/>
    </source>
</evidence>
<dbReference type="Proteomes" id="UP000005408">
    <property type="component" value="Unassembled WGS sequence"/>
</dbReference>
<name>A0A8W8MHM6_MAGGI</name>
<feature type="coiled-coil region" evidence="2">
    <location>
        <begin position="146"/>
        <end position="173"/>
    </location>
</feature>
<feature type="domain" description="CCHC-type" evidence="4">
    <location>
        <begin position="192"/>
        <end position="206"/>
    </location>
</feature>
<evidence type="ECO:0000313" key="5">
    <source>
        <dbReference type="EnsemblMetazoa" id="G33218.1:cds"/>
    </source>
</evidence>
<evidence type="ECO:0000256" key="3">
    <source>
        <dbReference type="SAM" id="MobiDB-lite"/>
    </source>
</evidence>
<reference evidence="5" key="1">
    <citation type="submission" date="2022-08" db="UniProtKB">
        <authorList>
            <consortium name="EnsemblMetazoa"/>
        </authorList>
    </citation>
    <scope>IDENTIFICATION</scope>
    <source>
        <strain evidence="5">05x7-T-G4-1.051#20</strain>
    </source>
</reference>
<dbReference type="EnsemblMetazoa" id="G33218.1">
    <property type="protein sequence ID" value="G33218.1:cds"/>
    <property type="gene ID" value="G33218"/>
</dbReference>
<dbReference type="InterPro" id="IPR036875">
    <property type="entry name" value="Znf_CCHC_sf"/>
</dbReference>
<dbReference type="InterPro" id="IPR001878">
    <property type="entry name" value="Znf_CCHC"/>
</dbReference>
<dbReference type="GO" id="GO:0003676">
    <property type="term" value="F:nucleic acid binding"/>
    <property type="evidence" value="ECO:0007669"/>
    <property type="project" value="InterPro"/>
</dbReference>
<dbReference type="Gene3D" id="4.10.60.10">
    <property type="entry name" value="Zinc finger, CCHC-type"/>
    <property type="match status" value="1"/>
</dbReference>
<keyword evidence="1" id="KW-0863">Zinc-finger</keyword>
<keyword evidence="1" id="KW-0479">Metal-binding</keyword>
<proteinExistence type="predicted"/>
<evidence type="ECO:0000313" key="6">
    <source>
        <dbReference type="Proteomes" id="UP000005408"/>
    </source>
</evidence>
<feature type="compositionally biased region" description="Basic and acidic residues" evidence="3">
    <location>
        <begin position="206"/>
        <end position="218"/>
    </location>
</feature>
<feature type="region of interest" description="Disordered" evidence="3">
    <location>
        <begin position="42"/>
        <end position="99"/>
    </location>
</feature>
<keyword evidence="2" id="KW-0175">Coiled coil</keyword>
<keyword evidence="1" id="KW-0862">Zinc</keyword>
<sequence>MRTASDTSQKKGELSLRTGHTTALHLEDAAAAYETGALSGLRSNRRTEAHPHSNDQFSDSYELYEESERKVESSIGHRPFTSGSGAAHKPDPNWQADSLLPGVMHRRSRSRPRHLNDAIQLAVELEAYNKAERKSYARPTAPEPGNDALAWTLDALNAKIDSLQLEVKSFKSSRAEDDAQLRPRVQEQQKLCYYCRKPGHIQRDCRAYQQSRPRENYAKDSGYGNQRDGMEAIQRAESNGYARNLNER</sequence>